<feature type="compositionally biased region" description="Polar residues" evidence="1">
    <location>
        <begin position="92"/>
        <end position="102"/>
    </location>
</feature>
<evidence type="ECO:0000256" key="1">
    <source>
        <dbReference type="SAM" id="MobiDB-lite"/>
    </source>
</evidence>
<protein>
    <recommendedName>
        <fullName evidence="2">Retroviral polymerase SH3-like domain-containing protein</fullName>
    </recommendedName>
</protein>
<gene>
    <name evidence="3" type="ORF">CEURO_LOCUS5322</name>
</gene>
<name>A0A9P0YTE2_CUSEU</name>
<organism evidence="3 4">
    <name type="scientific">Cuscuta europaea</name>
    <name type="common">European dodder</name>
    <dbReference type="NCBI Taxonomy" id="41803"/>
    <lineage>
        <taxon>Eukaryota</taxon>
        <taxon>Viridiplantae</taxon>
        <taxon>Streptophyta</taxon>
        <taxon>Embryophyta</taxon>
        <taxon>Tracheophyta</taxon>
        <taxon>Spermatophyta</taxon>
        <taxon>Magnoliopsida</taxon>
        <taxon>eudicotyledons</taxon>
        <taxon>Gunneridae</taxon>
        <taxon>Pentapetalae</taxon>
        <taxon>asterids</taxon>
        <taxon>lamiids</taxon>
        <taxon>Solanales</taxon>
        <taxon>Convolvulaceae</taxon>
        <taxon>Cuscuteae</taxon>
        <taxon>Cuscuta</taxon>
        <taxon>Cuscuta subgen. Cuscuta</taxon>
    </lineage>
</organism>
<evidence type="ECO:0000313" key="3">
    <source>
        <dbReference type="EMBL" id="CAH9074818.1"/>
    </source>
</evidence>
<keyword evidence="4" id="KW-1185">Reference proteome</keyword>
<dbReference type="OrthoDB" id="1727805at2759"/>
<dbReference type="InterPro" id="IPR057670">
    <property type="entry name" value="SH3_retrovirus"/>
</dbReference>
<dbReference type="AlphaFoldDB" id="A0A9P0YTE2"/>
<dbReference type="EMBL" id="CAMAPE010000009">
    <property type="protein sequence ID" value="CAH9074818.1"/>
    <property type="molecule type" value="Genomic_DNA"/>
</dbReference>
<proteinExistence type="predicted"/>
<feature type="domain" description="Retroviral polymerase SH3-like" evidence="2">
    <location>
        <begin position="2"/>
        <end position="58"/>
    </location>
</feature>
<comment type="caution">
    <text evidence="3">The sequence shown here is derived from an EMBL/GenBank/DDBJ whole genome shotgun (WGS) entry which is preliminary data.</text>
</comment>
<evidence type="ECO:0000313" key="4">
    <source>
        <dbReference type="Proteomes" id="UP001152484"/>
    </source>
</evidence>
<feature type="region of interest" description="Disordered" evidence="1">
    <location>
        <begin position="75"/>
        <end position="114"/>
    </location>
</feature>
<accession>A0A9P0YTE2</accession>
<dbReference type="Proteomes" id="UP001152484">
    <property type="component" value="Unassembled WGS sequence"/>
</dbReference>
<dbReference type="Pfam" id="PF25597">
    <property type="entry name" value="SH3_retrovirus"/>
    <property type="match status" value="1"/>
</dbReference>
<sequence length="125" mass="14899">MPDQKHSKLDDKTEKFVFIGYDKHSKGYKLYNPVTKKIIVSRNVQFDEEASWDWSVQEDENYNFFLLFEENEKLEEHDDQAAQEPNTPPHSPSIQGSPSTTEESSHERTPRYRSLQEIYEVFKRR</sequence>
<evidence type="ECO:0000259" key="2">
    <source>
        <dbReference type="Pfam" id="PF25597"/>
    </source>
</evidence>
<reference evidence="3" key="1">
    <citation type="submission" date="2022-07" db="EMBL/GenBank/DDBJ databases">
        <authorList>
            <person name="Macas J."/>
            <person name="Novak P."/>
            <person name="Neumann P."/>
        </authorList>
    </citation>
    <scope>NUCLEOTIDE SEQUENCE</scope>
</reference>